<dbReference type="Proteomes" id="UP000502508">
    <property type="component" value="Chromosome"/>
</dbReference>
<dbReference type="InterPro" id="IPR029069">
    <property type="entry name" value="HotDog_dom_sf"/>
</dbReference>
<dbReference type="InterPro" id="IPR002539">
    <property type="entry name" value="MaoC-like_dom"/>
</dbReference>
<dbReference type="RefSeq" id="WP_173037818.1">
    <property type="nucleotide sequence ID" value="NZ_AP022870.1"/>
</dbReference>
<reference evidence="3 4" key="1">
    <citation type="submission" date="2020-03" db="EMBL/GenBank/DDBJ databases">
        <title>Whole genome shotgun sequence of Phytohabitans flavus NBRC 107702.</title>
        <authorList>
            <person name="Komaki H."/>
            <person name="Tamura T."/>
        </authorList>
    </citation>
    <scope>NUCLEOTIDE SEQUENCE [LARGE SCALE GENOMIC DNA]</scope>
    <source>
        <strain evidence="3 4">NBRC 107702</strain>
    </source>
</reference>
<organism evidence="3 4">
    <name type="scientific">Phytohabitans flavus</name>
    <dbReference type="NCBI Taxonomy" id="1076124"/>
    <lineage>
        <taxon>Bacteria</taxon>
        <taxon>Bacillati</taxon>
        <taxon>Actinomycetota</taxon>
        <taxon>Actinomycetes</taxon>
        <taxon>Micromonosporales</taxon>
        <taxon>Micromonosporaceae</taxon>
    </lineage>
</organism>
<dbReference type="Gene3D" id="3.10.129.10">
    <property type="entry name" value="Hotdog Thioesterase"/>
    <property type="match status" value="1"/>
</dbReference>
<dbReference type="EMBL" id="AP022870">
    <property type="protein sequence ID" value="BCB78241.1"/>
    <property type="molecule type" value="Genomic_DNA"/>
</dbReference>
<sequence>MRDVEVGDRLPALVKVVTTEQLVRYAGAANDYARIHYDHAHARERGFPGVIVHGLLKAAFLGQLVTEWCGPDAWVRRFSVQYRRNDFPAQPITCHGRVTATAADSVELELWTEDPERQVTTKGTATVVFGPSA</sequence>
<gene>
    <name evidence="3" type="ORF">Pflav_046510</name>
</gene>
<protein>
    <recommendedName>
        <fullName evidence="2">MaoC-like domain-containing protein</fullName>
    </recommendedName>
</protein>
<dbReference type="KEGG" id="pfla:Pflav_046510"/>
<reference evidence="3 4" key="2">
    <citation type="submission" date="2020-03" db="EMBL/GenBank/DDBJ databases">
        <authorList>
            <person name="Ichikawa N."/>
            <person name="Kimura A."/>
            <person name="Kitahashi Y."/>
            <person name="Uohara A."/>
        </authorList>
    </citation>
    <scope>NUCLEOTIDE SEQUENCE [LARGE SCALE GENOMIC DNA]</scope>
    <source>
        <strain evidence="3 4">NBRC 107702</strain>
    </source>
</reference>
<dbReference type="PANTHER" id="PTHR43841">
    <property type="entry name" value="3-HYDROXYACYL-THIOESTER DEHYDRATASE HTDX-RELATED"/>
    <property type="match status" value="1"/>
</dbReference>
<dbReference type="AlphaFoldDB" id="A0A6F8XWY0"/>
<keyword evidence="4" id="KW-1185">Reference proteome</keyword>
<dbReference type="PANTHER" id="PTHR43841:SF3">
    <property type="entry name" value="(3R)-HYDROXYACYL-ACP DEHYDRATASE SUBUNIT HADB"/>
    <property type="match status" value="1"/>
</dbReference>
<comment type="similarity">
    <text evidence="1">Belongs to the enoyl-CoA hydratase/isomerase family.</text>
</comment>
<name>A0A6F8XWY0_9ACTN</name>
<evidence type="ECO:0000313" key="3">
    <source>
        <dbReference type="EMBL" id="BCB78241.1"/>
    </source>
</evidence>
<evidence type="ECO:0000259" key="2">
    <source>
        <dbReference type="Pfam" id="PF01575"/>
    </source>
</evidence>
<accession>A0A6F8XWY0</accession>
<dbReference type="Pfam" id="PF01575">
    <property type="entry name" value="MaoC_dehydratas"/>
    <property type="match status" value="1"/>
</dbReference>
<proteinExistence type="inferred from homology"/>
<feature type="domain" description="MaoC-like" evidence="2">
    <location>
        <begin position="16"/>
        <end position="83"/>
    </location>
</feature>
<evidence type="ECO:0000313" key="4">
    <source>
        <dbReference type="Proteomes" id="UP000502508"/>
    </source>
</evidence>
<evidence type="ECO:0000256" key="1">
    <source>
        <dbReference type="ARBA" id="ARBA00005254"/>
    </source>
</evidence>
<dbReference type="SUPFAM" id="SSF54637">
    <property type="entry name" value="Thioesterase/thiol ester dehydrase-isomerase"/>
    <property type="match status" value="1"/>
</dbReference>